<dbReference type="Pfam" id="PF12680">
    <property type="entry name" value="SnoaL_2"/>
    <property type="match status" value="1"/>
</dbReference>
<dbReference type="Proteomes" id="UP000598996">
    <property type="component" value="Unassembled WGS sequence"/>
</dbReference>
<dbReference type="Gene3D" id="3.10.450.50">
    <property type="match status" value="1"/>
</dbReference>
<evidence type="ECO:0000313" key="2">
    <source>
        <dbReference type="EMBL" id="MBL7253111.1"/>
    </source>
</evidence>
<dbReference type="InterPro" id="IPR032710">
    <property type="entry name" value="NTF2-like_dom_sf"/>
</dbReference>
<name>A0ABS1VI30_9ACTN</name>
<sequence length="142" mass="15836">MSNDRPTATQLAETFFEALETRDISLIDRYLADDVVEVIPYSNTGKPEPFYVFTGKAEVLDYLRTIVTNFSRVLLAGKRYSVTDDGNTVFLQAEGDLVQAGTDAAYRNVYVFKIETRDGQIVHIDEYANPITYALLAGLPLG</sequence>
<gene>
    <name evidence="2" type="ORF">JKJ07_02175</name>
</gene>
<dbReference type="EMBL" id="JAENHO010000001">
    <property type="protein sequence ID" value="MBL7253111.1"/>
    <property type="molecule type" value="Genomic_DNA"/>
</dbReference>
<reference evidence="2 3" key="1">
    <citation type="submission" date="2021-01" db="EMBL/GenBank/DDBJ databases">
        <title>Actinoplanes sp. nov. LDG1-01 isolated from lichen.</title>
        <authorList>
            <person name="Saeng-In P."/>
            <person name="Phongsopitanun W."/>
            <person name="Kanchanasin P."/>
            <person name="Yuki M."/>
            <person name="Kudo T."/>
            <person name="Ohkuma M."/>
            <person name="Tanasupawat S."/>
        </authorList>
    </citation>
    <scope>NUCLEOTIDE SEQUENCE [LARGE SCALE GENOMIC DNA]</scope>
    <source>
        <strain evidence="2 3">LDG1-01</strain>
    </source>
</reference>
<dbReference type="RefSeq" id="WP_202989445.1">
    <property type="nucleotide sequence ID" value="NZ_JAENHO010000001.1"/>
</dbReference>
<keyword evidence="3" id="KW-1185">Reference proteome</keyword>
<feature type="domain" description="SnoaL-like" evidence="1">
    <location>
        <begin position="13"/>
        <end position="123"/>
    </location>
</feature>
<evidence type="ECO:0000259" key="1">
    <source>
        <dbReference type="Pfam" id="PF12680"/>
    </source>
</evidence>
<comment type="caution">
    <text evidence="2">The sequence shown here is derived from an EMBL/GenBank/DDBJ whole genome shotgun (WGS) entry which is preliminary data.</text>
</comment>
<protein>
    <submittedName>
        <fullName evidence="2">Nuclear transport factor 2 family protein</fullName>
    </submittedName>
</protein>
<dbReference type="SUPFAM" id="SSF54427">
    <property type="entry name" value="NTF2-like"/>
    <property type="match status" value="1"/>
</dbReference>
<dbReference type="InterPro" id="IPR037401">
    <property type="entry name" value="SnoaL-like"/>
</dbReference>
<evidence type="ECO:0000313" key="3">
    <source>
        <dbReference type="Proteomes" id="UP000598996"/>
    </source>
</evidence>
<proteinExistence type="predicted"/>
<organism evidence="2 3">
    <name type="scientific">Paractinoplanes lichenicola</name>
    <dbReference type="NCBI Taxonomy" id="2802976"/>
    <lineage>
        <taxon>Bacteria</taxon>
        <taxon>Bacillati</taxon>
        <taxon>Actinomycetota</taxon>
        <taxon>Actinomycetes</taxon>
        <taxon>Micromonosporales</taxon>
        <taxon>Micromonosporaceae</taxon>
        <taxon>Paractinoplanes</taxon>
    </lineage>
</organism>
<accession>A0ABS1VI30</accession>